<comment type="caution">
    <text evidence="2">The sequence shown here is derived from an EMBL/GenBank/DDBJ whole genome shotgun (WGS) entry which is preliminary data.</text>
</comment>
<feature type="compositionally biased region" description="Basic and acidic residues" evidence="1">
    <location>
        <begin position="39"/>
        <end position="62"/>
    </location>
</feature>
<keyword evidence="3" id="KW-1185">Reference proteome</keyword>
<reference evidence="2" key="1">
    <citation type="journal article" date="2021" name="Nat. Commun.">
        <title>Genetic determinants of endophytism in the Arabidopsis root mycobiome.</title>
        <authorList>
            <person name="Mesny F."/>
            <person name="Miyauchi S."/>
            <person name="Thiergart T."/>
            <person name="Pickel B."/>
            <person name="Atanasova L."/>
            <person name="Karlsson M."/>
            <person name="Huettel B."/>
            <person name="Barry K.W."/>
            <person name="Haridas S."/>
            <person name="Chen C."/>
            <person name="Bauer D."/>
            <person name="Andreopoulos W."/>
            <person name="Pangilinan J."/>
            <person name="LaButti K."/>
            <person name="Riley R."/>
            <person name="Lipzen A."/>
            <person name="Clum A."/>
            <person name="Drula E."/>
            <person name="Henrissat B."/>
            <person name="Kohler A."/>
            <person name="Grigoriev I.V."/>
            <person name="Martin F.M."/>
            <person name="Hacquard S."/>
        </authorList>
    </citation>
    <scope>NUCLEOTIDE SEQUENCE</scope>
    <source>
        <strain evidence="2">MPI-CAGE-CH-0235</strain>
    </source>
</reference>
<organism evidence="2 3">
    <name type="scientific">Stachybotrys elegans</name>
    <dbReference type="NCBI Taxonomy" id="80388"/>
    <lineage>
        <taxon>Eukaryota</taxon>
        <taxon>Fungi</taxon>
        <taxon>Dikarya</taxon>
        <taxon>Ascomycota</taxon>
        <taxon>Pezizomycotina</taxon>
        <taxon>Sordariomycetes</taxon>
        <taxon>Hypocreomycetidae</taxon>
        <taxon>Hypocreales</taxon>
        <taxon>Stachybotryaceae</taxon>
        <taxon>Stachybotrys</taxon>
    </lineage>
</organism>
<protein>
    <recommendedName>
        <fullName evidence="4">Pal1 cell morphology protein</fullName>
    </recommendedName>
</protein>
<sequence length="424" mass="47332">MGSNKHWARQYILDPLTAPEPSQETGPGTSHYNPLHHSQSADDKRRSFRETTRQTPRKDHSIDPFADPWSGYPTPPSSASPTTTTFHPSNPFSSAYRPSSSAEEPSKPPSSSRAASKSRAREPRRSPSRSRYPPNSYRTPQPQPQSQYLRPERRNSLTARDVNRLRERFSGDMSHQPLEILKREHRAADRLRRPRKVSETDIIDSLDTIGGTYHHGGPYDATLASRNLNKKYSPVAAVQESNMEAIRATPREYIDDSLQRHVPLQGVALVPPGTAEPGRGAFNGRVMNYREGDDLMRDADAPGGAYKRWEGLTYHPDDLKGKSEPAYTFERKAKEKKYARANEYEMQSGVNGDGYLGPAPGLGRVGRQRSHSNTDASSSANAYSSNSGLQRSNTTGKKLGEGLKRRFGSLRKKKDSPTVHVREV</sequence>
<feature type="compositionally biased region" description="Basic residues" evidence="1">
    <location>
        <begin position="405"/>
        <end position="414"/>
    </location>
</feature>
<dbReference type="PANTHER" id="PTHR28307">
    <property type="entry name" value="PROTEIN PAL1"/>
    <property type="match status" value="1"/>
</dbReference>
<proteinExistence type="predicted"/>
<feature type="compositionally biased region" description="Basic and acidic residues" evidence="1">
    <location>
        <begin position="415"/>
        <end position="424"/>
    </location>
</feature>
<feature type="compositionally biased region" description="Low complexity" evidence="1">
    <location>
        <begin position="79"/>
        <end position="89"/>
    </location>
</feature>
<dbReference type="AlphaFoldDB" id="A0A8K0SS41"/>
<feature type="compositionally biased region" description="Low complexity" evidence="1">
    <location>
        <begin position="129"/>
        <end position="138"/>
    </location>
</feature>
<dbReference type="InterPro" id="IPR013226">
    <property type="entry name" value="Pal1"/>
</dbReference>
<feature type="compositionally biased region" description="Low complexity" evidence="1">
    <location>
        <begin position="97"/>
        <end position="117"/>
    </location>
</feature>
<evidence type="ECO:0000313" key="3">
    <source>
        <dbReference type="Proteomes" id="UP000813444"/>
    </source>
</evidence>
<feature type="region of interest" description="Disordered" evidence="1">
    <location>
        <begin position="348"/>
        <end position="424"/>
    </location>
</feature>
<dbReference type="PANTHER" id="PTHR28307:SF1">
    <property type="entry name" value="PAL1 CELL MORPHOLOGY PROTEIN"/>
    <property type="match status" value="1"/>
</dbReference>
<evidence type="ECO:0000313" key="2">
    <source>
        <dbReference type="EMBL" id="KAH7313570.1"/>
    </source>
</evidence>
<feature type="compositionally biased region" description="Polar residues" evidence="1">
    <location>
        <begin position="20"/>
        <end position="38"/>
    </location>
</feature>
<feature type="region of interest" description="Disordered" evidence="1">
    <location>
        <begin position="1"/>
        <end position="162"/>
    </location>
</feature>
<gene>
    <name evidence="2" type="ORF">B0I35DRAFT_275686</name>
</gene>
<dbReference type="OrthoDB" id="5389892at2759"/>
<feature type="compositionally biased region" description="Low complexity" evidence="1">
    <location>
        <begin position="371"/>
        <end position="387"/>
    </location>
</feature>
<dbReference type="GO" id="GO:0005737">
    <property type="term" value="C:cytoplasm"/>
    <property type="evidence" value="ECO:0007669"/>
    <property type="project" value="TreeGrafter"/>
</dbReference>
<accession>A0A8K0SS41</accession>
<name>A0A8K0SS41_9HYPO</name>
<dbReference type="Proteomes" id="UP000813444">
    <property type="component" value="Unassembled WGS sequence"/>
</dbReference>
<evidence type="ECO:0000256" key="1">
    <source>
        <dbReference type="SAM" id="MobiDB-lite"/>
    </source>
</evidence>
<dbReference type="Pfam" id="PF08316">
    <property type="entry name" value="Pal1"/>
    <property type="match status" value="1"/>
</dbReference>
<feature type="compositionally biased region" description="Basic and acidic residues" evidence="1">
    <location>
        <begin position="150"/>
        <end position="162"/>
    </location>
</feature>
<dbReference type="EMBL" id="JAGPNK010000009">
    <property type="protein sequence ID" value="KAH7313570.1"/>
    <property type="molecule type" value="Genomic_DNA"/>
</dbReference>
<evidence type="ECO:0008006" key="4">
    <source>
        <dbReference type="Google" id="ProtNLM"/>
    </source>
</evidence>